<dbReference type="GO" id="GO:0046656">
    <property type="term" value="P:folic acid biosynthetic process"/>
    <property type="evidence" value="ECO:0007669"/>
    <property type="project" value="UniProtKB-KW"/>
</dbReference>
<sequence length="159" mass="17835">MTPAAIALGSNLGESVFILENALSKLAQTPKITIVSRSHWYNTTAVGPPQPDYVNGCAILNVDWSPERLIDILLEIEQDFGRMRREKWGPRTLDLDLLFYDNLILNTPKLQLPHPRMRERAFVLIPLAEIATDWIDPVTGKSIVDLLKAVDPSGVKLIH</sequence>
<dbReference type="OrthoDB" id="9808041at2"/>
<dbReference type="Gene3D" id="3.30.70.560">
    <property type="entry name" value="7,8-Dihydro-6-hydroxymethylpterin-pyrophosphokinase HPPK"/>
    <property type="match status" value="1"/>
</dbReference>
<comment type="catalytic activity">
    <reaction evidence="1">
        <text>6-hydroxymethyl-7,8-dihydropterin + ATP = (7,8-dihydropterin-6-yl)methyl diphosphate + AMP + H(+)</text>
        <dbReference type="Rhea" id="RHEA:11412"/>
        <dbReference type="ChEBI" id="CHEBI:15378"/>
        <dbReference type="ChEBI" id="CHEBI:30616"/>
        <dbReference type="ChEBI" id="CHEBI:44841"/>
        <dbReference type="ChEBI" id="CHEBI:72950"/>
        <dbReference type="ChEBI" id="CHEBI:456215"/>
        <dbReference type="EC" id="2.7.6.3"/>
    </reaction>
</comment>
<comment type="pathway">
    <text evidence="2">Cofactor biosynthesis; tetrahydrofolate biosynthesis; 2-amino-4-hydroxy-6-hydroxymethyl-7,8-dihydropteridine diphosphate from 7,8-dihydroneopterin triphosphate: step 4/4.</text>
</comment>
<evidence type="ECO:0000313" key="11">
    <source>
        <dbReference type="Proteomes" id="UP000002384"/>
    </source>
</evidence>
<dbReference type="Proteomes" id="UP000002384">
    <property type="component" value="Chromosome"/>
</dbReference>
<dbReference type="PANTHER" id="PTHR43071:SF1">
    <property type="entry name" value="2-AMINO-4-HYDROXY-6-HYDROXYMETHYLDIHYDROPTERIDINE PYROPHOSPHOKINASE"/>
    <property type="match status" value="1"/>
</dbReference>
<dbReference type="PROSITE" id="PS00794">
    <property type="entry name" value="HPPK"/>
    <property type="match status" value="1"/>
</dbReference>
<evidence type="ECO:0000256" key="5">
    <source>
        <dbReference type="ARBA" id="ARBA00022741"/>
    </source>
</evidence>
<accession>B7K861</accession>
<dbReference type="AlphaFoldDB" id="B7K861"/>
<dbReference type="EMBL" id="CP001291">
    <property type="protein sequence ID" value="ACK68549.1"/>
    <property type="molecule type" value="Genomic_DNA"/>
</dbReference>
<evidence type="ECO:0000256" key="8">
    <source>
        <dbReference type="ARBA" id="ARBA00022909"/>
    </source>
</evidence>
<organism evidence="10 11">
    <name type="scientific">Gloeothece citriformis (strain PCC 7424)</name>
    <name type="common">Cyanothece sp. (strain PCC 7424)</name>
    <dbReference type="NCBI Taxonomy" id="65393"/>
    <lineage>
        <taxon>Bacteria</taxon>
        <taxon>Bacillati</taxon>
        <taxon>Cyanobacteriota</taxon>
        <taxon>Cyanophyceae</taxon>
        <taxon>Oscillatoriophycideae</taxon>
        <taxon>Chroococcales</taxon>
        <taxon>Aphanothecaceae</taxon>
        <taxon>Gloeothece</taxon>
        <taxon>Gloeothece citriformis</taxon>
    </lineage>
</organism>
<dbReference type="GO" id="GO:0003848">
    <property type="term" value="F:2-amino-4-hydroxy-6-hydroxymethyldihydropteridine diphosphokinase activity"/>
    <property type="evidence" value="ECO:0007669"/>
    <property type="project" value="UniProtKB-EC"/>
</dbReference>
<protein>
    <recommendedName>
        <fullName evidence="3">2-amino-4-hydroxy-6-hydroxymethyldihydropteridine diphosphokinase</fullName>
        <ecNumber evidence="3">2.7.6.3</ecNumber>
    </recommendedName>
</protein>
<dbReference type="eggNOG" id="COG0801">
    <property type="taxonomic scope" value="Bacteria"/>
</dbReference>
<dbReference type="RefSeq" id="WP_012597500.1">
    <property type="nucleotide sequence ID" value="NC_011729.1"/>
</dbReference>
<dbReference type="SUPFAM" id="SSF55083">
    <property type="entry name" value="6-hydroxymethyl-7,8-dihydropterin pyrophosphokinase, HPPK"/>
    <property type="match status" value="1"/>
</dbReference>
<evidence type="ECO:0000256" key="3">
    <source>
        <dbReference type="ARBA" id="ARBA00013253"/>
    </source>
</evidence>
<evidence type="ECO:0000256" key="1">
    <source>
        <dbReference type="ARBA" id="ARBA00000198"/>
    </source>
</evidence>
<keyword evidence="5" id="KW-0547">Nucleotide-binding</keyword>
<proteinExistence type="predicted"/>
<name>B7K861_GLOC7</name>
<dbReference type="EC" id="2.7.6.3" evidence="3"/>
<evidence type="ECO:0000313" key="10">
    <source>
        <dbReference type="EMBL" id="ACK68549.1"/>
    </source>
</evidence>
<dbReference type="GO" id="GO:0005524">
    <property type="term" value="F:ATP binding"/>
    <property type="evidence" value="ECO:0007669"/>
    <property type="project" value="UniProtKB-KW"/>
</dbReference>
<dbReference type="GO" id="GO:0016301">
    <property type="term" value="F:kinase activity"/>
    <property type="evidence" value="ECO:0007669"/>
    <property type="project" value="UniProtKB-KW"/>
</dbReference>
<dbReference type="PANTHER" id="PTHR43071">
    <property type="entry name" value="2-AMINO-4-HYDROXY-6-HYDROXYMETHYLDIHYDROPTERIDINE PYROPHOSPHOKINASE"/>
    <property type="match status" value="1"/>
</dbReference>
<dbReference type="NCBIfam" id="TIGR01498">
    <property type="entry name" value="folK"/>
    <property type="match status" value="1"/>
</dbReference>
<keyword evidence="6 10" id="KW-0418">Kinase</keyword>
<reference evidence="11" key="1">
    <citation type="journal article" date="2011" name="MBio">
        <title>Novel metabolic attributes of the genus Cyanothece, comprising a group of unicellular nitrogen-fixing Cyanobacteria.</title>
        <authorList>
            <person name="Bandyopadhyay A."/>
            <person name="Elvitigala T."/>
            <person name="Welsh E."/>
            <person name="Stockel J."/>
            <person name="Liberton M."/>
            <person name="Min H."/>
            <person name="Sherman L.A."/>
            <person name="Pakrasi H.B."/>
        </authorList>
    </citation>
    <scope>NUCLEOTIDE SEQUENCE [LARGE SCALE GENOMIC DNA]</scope>
    <source>
        <strain evidence="11">PCC 7424</strain>
    </source>
</reference>
<feature type="domain" description="7,8-dihydro-6-hydroxymethylpterin-pyrophosphokinase" evidence="9">
    <location>
        <begin position="87"/>
        <end position="98"/>
    </location>
</feature>
<keyword evidence="7" id="KW-0067">ATP-binding</keyword>
<evidence type="ECO:0000256" key="4">
    <source>
        <dbReference type="ARBA" id="ARBA00022679"/>
    </source>
</evidence>
<dbReference type="Pfam" id="PF01288">
    <property type="entry name" value="HPPK"/>
    <property type="match status" value="1"/>
</dbReference>
<evidence type="ECO:0000256" key="6">
    <source>
        <dbReference type="ARBA" id="ARBA00022777"/>
    </source>
</evidence>
<dbReference type="STRING" id="65393.PCC7424_0077"/>
<evidence type="ECO:0000259" key="9">
    <source>
        <dbReference type="PROSITE" id="PS00794"/>
    </source>
</evidence>
<dbReference type="HOGENOM" id="CLU_097916_3_0_3"/>
<evidence type="ECO:0000256" key="7">
    <source>
        <dbReference type="ARBA" id="ARBA00022840"/>
    </source>
</evidence>
<dbReference type="InterPro" id="IPR000550">
    <property type="entry name" value="Hppk"/>
</dbReference>
<dbReference type="InterPro" id="IPR035907">
    <property type="entry name" value="Hppk_sf"/>
</dbReference>
<gene>
    <name evidence="10" type="ordered locus">PCC7424_0077</name>
</gene>
<dbReference type="GO" id="GO:0046654">
    <property type="term" value="P:tetrahydrofolate biosynthetic process"/>
    <property type="evidence" value="ECO:0007669"/>
    <property type="project" value="UniProtKB-UniPathway"/>
</dbReference>
<keyword evidence="8" id="KW-0289">Folate biosynthesis</keyword>
<keyword evidence="11" id="KW-1185">Reference proteome</keyword>
<keyword evidence="4 10" id="KW-0808">Transferase</keyword>
<dbReference type="CDD" id="cd00483">
    <property type="entry name" value="HPPK"/>
    <property type="match status" value="1"/>
</dbReference>
<dbReference type="UniPathway" id="UPA00077">
    <property type="reaction ID" value="UER00155"/>
</dbReference>
<dbReference type="KEGG" id="cyc:PCC7424_0077"/>
<evidence type="ECO:0000256" key="2">
    <source>
        <dbReference type="ARBA" id="ARBA00005051"/>
    </source>
</evidence>